<protein>
    <submittedName>
        <fullName evidence="1">Uncharacterized protein</fullName>
    </submittedName>
</protein>
<sequence length="70" mass="8099">MYQNIIKLFGLITTTNLVQILTTLKLIASYQYDANNHDSKEYGSVNFYQTVVVEDYVMNCVNPTLKLYLN</sequence>
<reference evidence="1" key="1">
    <citation type="submission" date="2016-06" db="UniProtKB">
        <authorList>
            <consortium name="WormBaseParasite"/>
        </authorList>
    </citation>
    <scope>IDENTIFICATION</scope>
</reference>
<proteinExistence type="predicted"/>
<evidence type="ECO:0000313" key="1">
    <source>
        <dbReference type="WBParaSite" id="SCUD_0001996501-mRNA-1"/>
    </source>
</evidence>
<name>A0A183KY15_9TREM</name>
<dbReference type="WBParaSite" id="SCUD_0001996501-mRNA-1">
    <property type="protein sequence ID" value="SCUD_0001996501-mRNA-1"/>
    <property type="gene ID" value="SCUD_0001996501"/>
</dbReference>
<organism evidence="1">
    <name type="scientific">Schistosoma curassoni</name>
    <dbReference type="NCBI Taxonomy" id="6186"/>
    <lineage>
        <taxon>Eukaryota</taxon>
        <taxon>Metazoa</taxon>
        <taxon>Spiralia</taxon>
        <taxon>Lophotrochozoa</taxon>
        <taxon>Platyhelminthes</taxon>
        <taxon>Trematoda</taxon>
        <taxon>Digenea</taxon>
        <taxon>Strigeidida</taxon>
        <taxon>Schistosomatoidea</taxon>
        <taxon>Schistosomatidae</taxon>
        <taxon>Schistosoma</taxon>
    </lineage>
</organism>
<accession>A0A183KY15</accession>
<dbReference type="AlphaFoldDB" id="A0A183KY15"/>